<dbReference type="Proteomes" id="UP000799441">
    <property type="component" value="Unassembled WGS sequence"/>
</dbReference>
<dbReference type="Gene3D" id="3.90.550.10">
    <property type="entry name" value="Spore Coat Polysaccharide Biosynthesis Protein SpsA, Chain A"/>
    <property type="match status" value="1"/>
</dbReference>
<evidence type="ECO:0000313" key="5">
    <source>
        <dbReference type="EMBL" id="KAF2726281.1"/>
    </source>
</evidence>
<feature type="domain" description="Glycosyltransferase 2-like" evidence="3">
    <location>
        <begin position="483"/>
        <end position="695"/>
    </location>
</feature>
<feature type="transmembrane region" description="Helical" evidence="2">
    <location>
        <begin position="809"/>
        <end position="828"/>
    </location>
</feature>
<feature type="transmembrane region" description="Helical" evidence="2">
    <location>
        <begin position="750"/>
        <end position="773"/>
    </location>
</feature>
<feature type="transmembrane region" description="Helical" evidence="2">
    <location>
        <begin position="270"/>
        <end position="299"/>
    </location>
</feature>
<keyword evidence="2" id="KW-1133">Transmembrane helix</keyword>
<dbReference type="EMBL" id="MU003765">
    <property type="protein sequence ID" value="KAF2726281.1"/>
    <property type="molecule type" value="Genomic_DNA"/>
</dbReference>
<feature type="transmembrane region" description="Helical" evidence="2">
    <location>
        <begin position="716"/>
        <end position="738"/>
    </location>
</feature>
<gene>
    <name evidence="5" type="ORF">K431DRAFT_213796</name>
</gene>
<dbReference type="SUPFAM" id="SSF53448">
    <property type="entry name" value="Nucleotide-diphospho-sugar transferases"/>
    <property type="match status" value="1"/>
</dbReference>
<feature type="transmembrane region" description="Helical" evidence="2">
    <location>
        <begin position="231"/>
        <end position="250"/>
    </location>
</feature>
<dbReference type="AlphaFoldDB" id="A0A9P4QK02"/>
<dbReference type="InterPro" id="IPR001173">
    <property type="entry name" value="Glyco_trans_2-like"/>
</dbReference>
<evidence type="ECO:0000256" key="1">
    <source>
        <dbReference type="SAM" id="MobiDB-lite"/>
    </source>
</evidence>
<keyword evidence="6" id="KW-1185">Reference proteome</keyword>
<dbReference type="Pfam" id="PF25550">
    <property type="entry name" value="DUF7928"/>
    <property type="match status" value="1"/>
</dbReference>
<sequence length="865" mass="97620">MQAYTPTFGASTPVSGSATPWGSRPASLYPTGDRGDWRASQGEEINEIKCDVMVNWLYQQQMERLWTAGGPDEGVVLKKTRGAYTCCPAAMVDEPYGFFKSVETLNVRCAMTVNTRVIKLFLHNNDKPFIPLKHGLRLQVLPDMSYLPRCQKHHFAAFIADRGLLVVWDDEPRHILDRAARIEQALMEMIWDEKHEDDDEKKEATTEVAEVASIDEEGDVEMGTIEPERPIVFVQPLVVALTLIMVIAALGSGWRLIAIELAVDGSYTRIAFIACLLPQIWLSLFFFQSVAGIVAQIIGPVSQVNSNSRFYSGARPKRLRRDGTPLPHVTIQMPVYKEGLQGVIEPTIRSLKAAISTYEMQGGTANIFINDDGMQLIPEDQARARQDFYDEHNIGWVSRPKHNAKPSEGEAAFVRRGKFKKASNMNYSIWVSNRVEDKLQGINRPEGWTQDDEAQSYRDALTAVVEEDEGRTWADGNIRIGDYILIIDSDTRVPTDCFLDAVSEMEQAPRVAIIQFTSGVMNVTDSWFEKGITFFTNMVYTMIKFAVASGDVPPFVGHNAIIRWSAQQEIAYDCPLDSYEKIWSEATVSEDFDMALRLQAAGYFIRFATYQGSGFKEGVSLTVYDELARWEKYAYGCSELVFQPLRYWFTRGPFTKLFLRFLGSNMPLHGKFTIMAYVGTYYAIGSAWILTMLNYFVSGWFNGFLDHYYIDSFKVYIAIIVVFSAAGNVSLAVLRYRIGEKGFMKSLFENLCWVPVLVCFLGGISLHVSQAILSHMFSIDMSWGATSKEAEDTTFFMEVPKILKGFKFTFVWCIACAAMMIVLSVAVPQMWQIHLFIAIYPLAAIIVCHFLLPLALNPGLMKFTF</sequence>
<keyword evidence="2" id="KW-0472">Membrane</keyword>
<dbReference type="PANTHER" id="PTHR35408">
    <property type="entry name" value="CHROMOSOME 15, WHOLE GENOME SHOTGUN SEQUENCE"/>
    <property type="match status" value="1"/>
</dbReference>
<organism evidence="5 6">
    <name type="scientific">Polychaeton citri CBS 116435</name>
    <dbReference type="NCBI Taxonomy" id="1314669"/>
    <lineage>
        <taxon>Eukaryota</taxon>
        <taxon>Fungi</taxon>
        <taxon>Dikarya</taxon>
        <taxon>Ascomycota</taxon>
        <taxon>Pezizomycotina</taxon>
        <taxon>Dothideomycetes</taxon>
        <taxon>Dothideomycetidae</taxon>
        <taxon>Capnodiales</taxon>
        <taxon>Capnodiaceae</taxon>
        <taxon>Polychaeton</taxon>
    </lineage>
</organism>
<evidence type="ECO:0008006" key="7">
    <source>
        <dbReference type="Google" id="ProtNLM"/>
    </source>
</evidence>
<evidence type="ECO:0000256" key="2">
    <source>
        <dbReference type="SAM" id="Phobius"/>
    </source>
</evidence>
<feature type="transmembrane region" description="Helical" evidence="2">
    <location>
        <begin position="835"/>
        <end position="856"/>
    </location>
</feature>
<evidence type="ECO:0000313" key="6">
    <source>
        <dbReference type="Proteomes" id="UP000799441"/>
    </source>
</evidence>
<dbReference type="OrthoDB" id="38531at2759"/>
<reference evidence="5" key="1">
    <citation type="journal article" date="2020" name="Stud. Mycol.">
        <title>101 Dothideomycetes genomes: a test case for predicting lifestyles and emergence of pathogens.</title>
        <authorList>
            <person name="Haridas S."/>
            <person name="Albert R."/>
            <person name="Binder M."/>
            <person name="Bloem J."/>
            <person name="Labutti K."/>
            <person name="Salamov A."/>
            <person name="Andreopoulos B."/>
            <person name="Baker S."/>
            <person name="Barry K."/>
            <person name="Bills G."/>
            <person name="Bluhm B."/>
            <person name="Cannon C."/>
            <person name="Castanera R."/>
            <person name="Culley D."/>
            <person name="Daum C."/>
            <person name="Ezra D."/>
            <person name="Gonzalez J."/>
            <person name="Henrissat B."/>
            <person name="Kuo A."/>
            <person name="Liang C."/>
            <person name="Lipzen A."/>
            <person name="Lutzoni F."/>
            <person name="Magnuson J."/>
            <person name="Mondo S."/>
            <person name="Nolan M."/>
            <person name="Ohm R."/>
            <person name="Pangilinan J."/>
            <person name="Park H.-J."/>
            <person name="Ramirez L."/>
            <person name="Alfaro M."/>
            <person name="Sun H."/>
            <person name="Tritt A."/>
            <person name="Yoshinaga Y."/>
            <person name="Zwiers L.-H."/>
            <person name="Turgeon B."/>
            <person name="Goodwin S."/>
            <person name="Spatafora J."/>
            <person name="Crous P."/>
            <person name="Grigoriev I."/>
        </authorList>
    </citation>
    <scope>NUCLEOTIDE SEQUENCE</scope>
    <source>
        <strain evidence="5">CBS 116435</strain>
    </source>
</reference>
<comment type="caution">
    <text evidence="5">The sequence shown here is derived from an EMBL/GenBank/DDBJ whole genome shotgun (WGS) entry which is preliminary data.</text>
</comment>
<feature type="compositionally biased region" description="Polar residues" evidence="1">
    <location>
        <begin position="1"/>
        <end position="20"/>
    </location>
</feature>
<dbReference type="InterPro" id="IPR029044">
    <property type="entry name" value="Nucleotide-diphossugar_trans"/>
</dbReference>
<accession>A0A9P4QK02</accession>
<proteinExistence type="predicted"/>
<name>A0A9P4QK02_9PEZI</name>
<keyword evidence="2" id="KW-0812">Transmembrane</keyword>
<protein>
    <recommendedName>
        <fullName evidence="7">Glycosyltransferase 2-like domain-containing protein</fullName>
    </recommendedName>
</protein>
<feature type="region of interest" description="Disordered" evidence="1">
    <location>
        <begin position="1"/>
        <end position="38"/>
    </location>
</feature>
<evidence type="ECO:0000259" key="3">
    <source>
        <dbReference type="Pfam" id="PF13632"/>
    </source>
</evidence>
<dbReference type="InterPro" id="IPR057688">
    <property type="entry name" value="DUF7928"/>
</dbReference>
<feature type="transmembrane region" description="Helical" evidence="2">
    <location>
        <begin position="674"/>
        <end position="696"/>
    </location>
</feature>
<feature type="domain" description="DUF7928" evidence="4">
    <location>
        <begin position="48"/>
        <end position="201"/>
    </location>
</feature>
<dbReference type="PANTHER" id="PTHR35408:SF1">
    <property type="entry name" value="GLYCOSYLTRANSFERASE 2-LIKE DOMAIN-CONTAINING PROTEIN"/>
    <property type="match status" value="1"/>
</dbReference>
<evidence type="ECO:0000259" key="4">
    <source>
        <dbReference type="Pfam" id="PF25550"/>
    </source>
</evidence>
<dbReference type="Pfam" id="PF13632">
    <property type="entry name" value="Glyco_trans_2_3"/>
    <property type="match status" value="1"/>
</dbReference>